<dbReference type="SUPFAM" id="SSF48264">
    <property type="entry name" value="Cytochrome P450"/>
    <property type="match status" value="1"/>
</dbReference>
<keyword evidence="8" id="KW-0256">Endoplasmic reticulum</keyword>
<comment type="function">
    <text evidence="2">May be involved in the metabolism of insect hormones and in the breakdown of synthetic insecticides.</text>
</comment>
<keyword evidence="10 15" id="KW-0560">Oxidoreductase</keyword>
<keyword evidence="12 15" id="KW-0503">Monooxygenase</keyword>
<evidence type="ECO:0000256" key="3">
    <source>
        <dbReference type="ARBA" id="ARBA00004174"/>
    </source>
</evidence>
<evidence type="ECO:0000256" key="6">
    <source>
        <dbReference type="ARBA" id="ARBA00022617"/>
    </source>
</evidence>
<comment type="cofactor">
    <cofactor evidence="1 14">
        <name>heme</name>
        <dbReference type="ChEBI" id="CHEBI:30413"/>
    </cofactor>
</comment>
<dbReference type="Pfam" id="PF00067">
    <property type="entry name" value="p450"/>
    <property type="match status" value="2"/>
</dbReference>
<organism evidence="17 18">
    <name type="scientific">Polyplax serrata</name>
    <name type="common">Common mouse louse</name>
    <dbReference type="NCBI Taxonomy" id="468196"/>
    <lineage>
        <taxon>Eukaryota</taxon>
        <taxon>Metazoa</taxon>
        <taxon>Ecdysozoa</taxon>
        <taxon>Arthropoda</taxon>
        <taxon>Hexapoda</taxon>
        <taxon>Insecta</taxon>
        <taxon>Pterygota</taxon>
        <taxon>Neoptera</taxon>
        <taxon>Paraneoptera</taxon>
        <taxon>Psocodea</taxon>
        <taxon>Troctomorpha</taxon>
        <taxon>Phthiraptera</taxon>
        <taxon>Anoplura</taxon>
        <taxon>Polyplacidae</taxon>
        <taxon>Polyplax</taxon>
    </lineage>
</organism>
<dbReference type="GO" id="GO:0005506">
    <property type="term" value="F:iron ion binding"/>
    <property type="evidence" value="ECO:0007669"/>
    <property type="project" value="InterPro"/>
</dbReference>
<dbReference type="EMBL" id="JAWJWE010000039">
    <property type="protein sequence ID" value="KAK6621390.1"/>
    <property type="molecule type" value="Genomic_DNA"/>
</dbReference>
<dbReference type="InterPro" id="IPR050476">
    <property type="entry name" value="Insect_CytP450_Detox"/>
</dbReference>
<evidence type="ECO:0000256" key="9">
    <source>
        <dbReference type="ARBA" id="ARBA00022848"/>
    </source>
</evidence>
<dbReference type="InterPro" id="IPR002401">
    <property type="entry name" value="Cyt_P450_E_grp-I"/>
</dbReference>
<keyword evidence="16" id="KW-1133">Transmembrane helix</keyword>
<keyword evidence="13 16" id="KW-0472">Membrane</keyword>
<dbReference type="PANTHER" id="PTHR24292:SF84">
    <property type="entry name" value="CYTOCHROME P450 28A5-RELATED"/>
    <property type="match status" value="1"/>
</dbReference>
<keyword evidence="6 14" id="KW-0349">Heme</keyword>
<feature type="binding site" description="axial binding residue" evidence="14">
    <location>
        <position position="420"/>
    </location>
    <ligand>
        <name>heme</name>
        <dbReference type="ChEBI" id="CHEBI:30413"/>
    </ligand>
    <ligandPart>
        <name>Fe</name>
        <dbReference type="ChEBI" id="CHEBI:18248"/>
    </ligandPart>
</feature>
<dbReference type="Proteomes" id="UP001372834">
    <property type="component" value="Unassembled WGS sequence"/>
</dbReference>
<sequence>MLDLAYSILMIGLAVVLFYTCLTWNHSYWKKRGIAFEKPTPIFGNFNHPDEKVVGWFKLLKPAIIIRDPNLARRILVSDFHSFRNNDMELDPDVDPVLGNNLFLLNDEKWKLTRALLTPAFTAGKIKAIYPTMGDVVLELIKYLKRHPEELHVKHTMARYTAEIAARCALGIQGDNFKEPTAEMHEMGKTIFQSDTMNNLKFILFVVLPRISKLLGLKMVSSKVYAFFNGILRDVIVYRQNNHEVRNDFVQFLLDIKKKSLDVANGVVKSETHTKVYTDQDVLAGCIMFFVESFETTSLLLTHILYFLAKHKHIQDKVRKEAEEALRTGELTFEKLNELPYLNSVLLVCTERFQMDIGKAKPIVIEKGTPTVIPIYAIQNDPAYWEDPKSFKPERFMKKEDVEAKSKGVYLPFGDGPRMCPGSRVAITIIKLAVVHILTEMEVLTSSKTPKEIDYDPTYFLLSHKGGIHLKFAERN</sequence>
<protein>
    <recommendedName>
        <fullName evidence="19">Cytochrome P450</fullName>
    </recommendedName>
</protein>
<dbReference type="GO" id="GO:0020037">
    <property type="term" value="F:heme binding"/>
    <property type="evidence" value="ECO:0007669"/>
    <property type="project" value="InterPro"/>
</dbReference>
<name>A0AAN8S0H4_POLSC</name>
<evidence type="ECO:0000256" key="12">
    <source>
        <dbReference type="ARBA" id="ARBA00023033"/>
    </source>
</evidence>
<evidence type="ECO:0000256" key="1">
    <source>
        <dbReference type="ARBA" id="ARBA00001971"/>
    </source>
</evidence>
<evidence type="ECO:0000256" key="5">
    <source>
        <dbReference type="ARBA" id="ARBA00010617"/>
    </source>
</evidence>
<keyword evidence="9" id="KW-0492">Microsome</keyword>
<dbReference type="InterPro" id="IPR036396">
    <property type="entry name" value="Cyt_P450_sf"/>
</dbReference>
<evidence type="ECO:0000256" key="10">
    <source>
        <dbReference type="ARBA" id="ARBA00023002"/>
    </source>
</evidence>
<keyword evidence="16" id="KW-0812">Transmembrane</keyword>
<dbReference type="InterPro" id="IPR001128">
    <property type="entry name" value="Cyt_P450"/>
</dbReference>
<evidence type="ECO:0000256" key="15">
    <source>
        <dbReference type="RuleBase" id="RU000461"/>
    </source>
</evidence>
<dbReference type="PROSITE" id="PS00086">
    <property type="entry name" value="CYTOCHROME_P450"/>
    <property type="match status" value="1"/>
</dbReference>
<reference evidence="17 18" key="1">
    <citation type="submission" date="2023-10" db="EMBL/GenBank/DDBJ databases">
        <title>Genomes of two closely related lineages of the louse Polyplax serrata with different host specificities.</title>
        <authorList>
            <person name="Martinu J."/>
            <person name="Tarabai H."/>
            <person name="Stefka J."/>
            <person name="Hypsa V."/>
        </authorList>
    </citation>
    <scope>NUCLEOTIDE SEQUENCE [LARGE SCALE GENOMIC DNA]</scope>
    <source>
        <strain evidence="17">HR10_N</strain>
    </source>
</reference>
<feature type="transmembrane region" description="Helical" evidence="16">
    <location>
        <begin position="6"/>
        <end position="24"/>
    </location>
</feature>
<proteinExistence type="inferred from homology"/>
<dbReference type="GO" id="GO:0004497">
    <property type="term" value="F:monooxygenase activity"/>
    <property type="evidence" value="ECO:0007669"/>
    <property type="project" value="UniProtKB-KW"/>
</dbReference>
<evidence type="ECO:0000256" key="2">
    <source>
        <dbReference type="ARBA" id="ARBA00003690"/>
    </source>
</evidence>
<evidence type="ECO:0000256" key="4">
    <source>
        <dbReference type="ARBA" id="ARBA00004406"/>
    </source>
</evidence>
<dbReference type="GO" id="GO:0016705">
    <property type="term" value="F:oxidoreductase activity, acting on paired donors, with incorporation or reduction of molecular oxygen"/>
    <property type="evidence" value="ECO:0007669"/>
    <property type="project" value="InterPro"/>
</dbReference>
<comment type="subcellular location">
    <subcellularLocation>
        <location evidence="4">Endoplasmic reticulum membrane</location>
        <topology evidence="4">Peripheral membrane protein</topology>
    </subcellularLocation>
    <subcellularLocation>
        <location evidence="3">Microsome membrane</location>
        <topology evidence="3">Peripheral membrane protein</topology>
    </subcellularLocation>
</comment>
<evidence type="ECO:0000313" key="17">
    <source>
        <dbReference type="EMBL" id="KAK6621390.1"/>
    </source>
</evidence>
<dbReference type="Gene3D" id="1.10.630.10">
    <property type="entry name" value="Cytochrome P450"/>
    <property type="match status" value="1"/>
</dbReference>
<evidence type="ECO:0000256" key="16">
    <source>
        <dbReference type="SAM" id="Phobius"/>
    </source>
</evidence>
<dbReference type="GO" id="GO:0005789">
    <property type="term" value="C:endoplasmic reticulum membrane"/>
    <property type="evidence" value="ECO:0007669"/>
    <property type="project" value="UniProtKB-SubCell"/>
</dbReference>
<accession>A0AAN8S0H4</accession>
<evidence type="ECO:0000256" key="14">
    <source>
        <dbReference type="PIRSR" id="PIRSR602401-1"/>
    </source>
</evidence>
<evidence type="ECO:0008006" key="19">
    <source>
        <dbReference type="Google" id="ProtNLM"/>
    </source>
</evidence>
<dbReference type="CDD" id="cd11056">
    <property type="entry name" value="CYP6-like"/>
    <property type="match status" value="1"/>
</dbReference>
<gene>
    <name evidence="17" type="ORF">RUM43_011696</name>
</gene>
<evidence type="ECO:0000256" key="7">
    <source>
        <dbReference type="ARBA" id="ARBA00022723"/>
    </source>
</evidence>
<keyword evidence="7 14" id="KW-0479">Metal-binding</keyword>
<dbReference type="AlphaFoldDB" id="A0AAN8S0H4"/>
<evidence type="ECO:0000313" key="18">
    <source>
        <dbReference type="Proteomes" id="UP001372834"/>
    </source>
</evidence>
<dbReference type="InterPro" id="IPR017972">
    <property type="entry name" value="Cyt_P450_CS"/>
</dbReference>
<keyword evidence="11 14" id="KW-0408">Iron</keyword>
<dbReference type="PANTHER" id="PTHR24292">
    <property type="entry name" value="CYTOCHROME P450"/>
    <property type="match status" value="1"/>
</dbReference>
<comment type="similarity">
    <text evidence="5 15">Belongs to the cytochrome P450 family.</text>
</comment>
<evidence type="ECO:0000256" key="11">
    <source>
        <dbReference type="ARBA" id="ARBA00023004"/>
    </source>
</evidence>
<evidence type="ECO:0000256" key="8">
    <source>
        <dbReference type="ARBA" id="ARBA00022824"/>
    </source>
</evidence>
<dbReference type="PRINTS" id="PR00463">
    <property type="entry name" value="EP450I"/>
</dbReference>
<evidence type="ECO:0000256" key="13">
    <source>
        <dbReference type="ARBA" id="ARBA00023136"/>
    </source>
</evidence>
<comment type="caution">
    <text evidence="17">The sequence shown here is derived from an EMBL/GenBank/DDBJ whole genome shotgun (WGS) entry which is preliminary data.</text>
</comment>